<sequence length="428" mass="49147">MHRKNNGWKWVMALKLEVSKAYDRIEWSFLEQIMRKLRFAEEWIHWIIICVTTISYSFKLNGETVGFVQLKCGIRQGDLLSPFLFILCRIQGIKVQRHEATVRVQKWKTPDFGWIKCNFNATLEENSSYRDEEFGVWLIDHCGPVYENVRIVLSKWFDETRVAMERGGRRNMESLVKKFGSSLSLSELEKGGINIEKKDTEGALLGFHHSVVVEVFSTKAVNKNGFIDQFTSLWRGNEGISIRALGEARFIARFIGHRNISRVLESKKSWLFRDDLVLVVDGARHRHVTRWCKDKILGEMASNTDIKAMYAFKGLDAKYDLRGNCAGVDQHECRAREAEENERQRLERKKAFDAGLIGPGGLGDRLLSQDSYPFNLLPVIKAITKGGAKRSHGEDDEIVEIFDEGLYRVKKNPKSGIYQTKATYEGSP</sequence>
<dbReference type="PANTHER" id="PTHR33116">
    <property type="entry name" value="REVERSE TRANSCRIPTASE ZINC-BINDING DOMAIN-CONTAINING PROTEIN-RELATED-RELATED"/>
    <property type="match status" value="1"/>
</dbReference>
<evidence type="ECO:0000259" key="1">
    <source>
        <dbReference type="Pfam" id="PF00078"/>
    </source>
</evidence>
<dbReference type="OrthoDB" id="1750606at2759"/>
<protein>
    <recommendedName>
        <fullName evidence="1">Reverse transcriptase domain-containing protein</fullName>
    </recommendedName>
</protein>
<feature type="domain" description="Reverse transcriptase" evidence="1">
    <location>
        <begin position="11"/>
        <end position="88"/>
    </location>
</feature>
<evidence type="ECO:0000313" key="2">
    <source>
        <dbReference type="EMBL" id="KAB2635890.1"/>
    </source>
</evidence>
<organism evidence="2 3">
    <name type="scientific">Pyrus ussuriensis x Pyrus communis</name>
    <dbReference type="NCBI Taxonomy" id="2448454"/>
    <lineage>
        <taxon>Eukaryota</taxon>
        <taxon>Viridiplantae</taxon>
        <taxon>Streptophyta</taxon>
        <taxon>Embryophyta</taxon>
        <taxon>Tracheophyta</taxon>
        <taxon>Spermatophyta</taxon>
        <taxon>Magnoliopsida</taxon>
        <taxon>eudicotyledons</taxon>
        <taxon>Gunneridae</taxon>
        <taxon>Pentapetalae</taxon>
        <taxon>rosids</taxon>
        <taxon>fabids</taxon>
        <taxon>Rosales</taxon>
        <taxon>Rosaceae</taxon>
        <taxon>Amygdaloideae</taxon>
        <taxon>Maleae</taxon>
        <taxon>Pyrus</taxon>
    </lineage>
</organism>
<name>A0A5N5IDU6_9ROSA</name>
<dbReference type="PANTHER" id="PTHR33116:SF78">
    <property type="entry name" value="OS12G0587133 PROTEIN"/>
    <property type="match status" value="1"/>
</dbReference>
<dbReference type="Pfam" id="PF00078">
    <property type="entry name" value="RVT_1"/>
    <property type="match status" value="1"/>
</dbReference>
<dbReference type="AlphaFoldDB" id="A0A5N5IDU6"/>
<reference evidence="2 3" key="1">
    <citation type="submission" date="2019-09" db="EMBL/GenBank/DDBJ databases">
        <authorList>
            <person name="Ou C."/>
        </authorList>
    </citation>
    <scope>NUCLEOTIDE SEQUENCE [LARGE SCALE GENOMIC DNA]</scope>
    <source>
        <strain evidence="2">S2</strain>
        <tissue evidence="2">Leaf</tissue>
    </source>
</reference>
<proteinExistence type="predicted"/>
<reference evidence="2 3" key="3">
    <citation type="submission" date="2019-11" db="EMBL/GenBank/DDBJ databases">
        <title>A de novo genome assembly of a pear dwarfing rootstock.</title>
        <authorList>
            <person name="Wang F."/>
            <person name="Wang J."/>
            <person name="Li S."/>
            <person name="Zhang Y."/>
            <person name="Fang M."/>
            <person name="Ma L."/>
            <person name="Zhao Y."/>
            <person name="Jiang S."/>
        </authorList>
    </citation>
    <scope>NUCLEOTIDE SEQUENCE [LARGE SCALE GENOMIC DNA]</scope>
    <source>
        <strain evidence="2">S2</strain>
        <tissue evidence="2">Leaf</tissue>
    </source>
</reference>
<gene>
    <name evidence="2" type="ORF">D8674_026424</name>
</gene>
<evidence type="ECO:0000313" key="3">
    <source>
        <dbReference type="Proteomes" id="UP000327157"/>
    </source>
</evidence>
<keyword evidence="3" id="KW-1185">Reference proteome</keyword>
<dbReference type="InterPro" id="IPR000477">
    <property type="entry name" value="RT_dom"/>
</dbReference>
<dbReference type="Proteomes" id="UP000327157">
    <property type="component" value="Chromosome 5"/>
</dbReference>
<comment type="caution">
    <text evidence="2">The sequence shown here is derived from an EMBL/GenBank/DDBJ whole genome shotgun (WGS) entry which is preliminary data.</text>
</comment>
<dbReference type="EMBL" id="SMOL01000004">
    <property type="protein sequence ID" value="KAB2635890.1"/>
    <property type="molecule type" value="Genomic_DNA"/>
</dbReference>
<accession>A0A5N5IDU6</accession>
<reference evidence="3" key="2">
    <citation type="submission" date="2019-10" db="EMBL/GenBank/DDBJ databases">
        <title>A de novo genome assembly of a pear dwarfing rootstock.</title>
        <authorList>
            <person name="Wang F."/>
            <person name="Wang J."/>
            <person name="Li S."/>
            <person name="Zhang Y."/>
            <person name="Fang M."/>
            <person name="Ma L."/>
            <person name="Zhao Y."/>
            <person name="Jiang S."/>
        </authorList>
    </citation>
    <scope>NUCLEOTIDE SEQUENCE [LARGE SCALE GENOMIC DNA]</scope>
</reference>